<sequence length="359" mass="38147">MGMMCAVGDENHQGIEKVLAEDSSVAADVDSESLNVDEGDDPSINSVLSEQDREAEQFAIAFLKKVIRLRGVRIDRAQFLRAELHKRGVGAAAIDRAVRENPAVAGISPTMLDDIARSVIEFETGKSTALSFAAGLPGGFAMIGTVPADITQFYVHAFRVMQKIAYVYGWHSFLDDIDDIDDESLGMLAAFLGVMMGVGGASVSVSVFATQVARPAVQKKITGVALTKTAWYIPMKQTLRVVGVQVTKQSFAKTVSKVVPVVGGVVSGGLTFVTLRVQSKRLMEHLRELPPPNVDAEVYLAAVKRADEMAQTNAKSIGGAIVGAAGAVGANVAGLFKSKKKEQSSEEGSRNEDSDGEDA</sequence>
<protein>
    <recommendedName>
        <fullName evidence="5">EcsC family protein</fullName>
    </recommendedName>
</protein>
<evidence type="ECO:0008006" key="5">
    <source>
        <dbReference type="Google" id="ProtNLM"/>
    </source>
</evidence>
<comment type="caution">
    <text evidence="3">The sequence shown here is derived from an EMBL/GenBank/DDBJ whole genome shotgun (WGS) entry which is preliminary data.</text>
</comment>
<evidence type="ECO:0000256" key="2">
    <source>
        <dbReference type="SAM" id="Phobius"/>
    </source>
</evidence>
<feature type="transmembrane region" description="Helical" evidence="2">
    <location>
        <begin position="185"/>
        <end position="210"/>
    </location>
</feature>
<reference evidence="3 4" key="1">
    <citation type="submission" date="2019-03" db="EMBL/GenBank/DDBJ databases">
        <title>Genomic Encyclopedia of Type Strains, Phase III (KMG-III): the genomes of soil and plant-associated and newly described type strains.</title>
        <authorList>
            <person name="Whitman W."/>
        </authorList>
    </citation>
    <scope>NUCLEOTIDE SEQUENCE [LARGE SCALE GENOMIC DNA]</scope>
    <source>
        <strain evidence="3 4">VKM Ac-2527</strain>
    </source>
</reference>
<gene>
    <name evidence="3" type="ORF">EV643_114154</name>
</gene>
<name>A0A4R6K6A4_9ACTN</name>
<organism evidence="3 4">
    <name type="scientific">Kribbella caucasensis</name>
    <dbReference type="NCBI Taxonomy" id="2512215"/>
    <lineage>
        <taxon>Bacteria</taxon>
        <taxon>Bacillati</taxon>
        <taxon>Actinomycetota</taxon>
        <taxon>Actinomycetes</taxon>
        <taxon>Propionibacteriales</taxon>
        <taxon>Kribbellaceae</taxon>
        <taxon>Kribbella</taxon>
    </lineage>
</organism>
<feature type="transmembrane region" description="Helical" evidence="2">
    <location>
        <begin position="258"/>
        <end position="277"/>
    </location>
</feature>
<keyword evidence="2" id="KW-1133">Transmembrane helix</keyword>
<feature type="transmembrane region" description="Helical" evidence="2">
    <location>
        <begin position="317"/>
        <end position="336"/>
    </location>
</feature>
<dbReference type="EMBL" id="SNWQ01000014">
    <property type="protein sequence ID" value="TDO45009.1"/>
    <property type="molecule type" value="Genomic_DNA"/>
</dbReference>
<dbReference type="AlphaFoldDB" id="A0A4R6K6A4"/>
<evidence type="ECO:0000256" key="1">
    <source>
        <dbReference type="SAM" id="MobiDB-lite"/>
    </source>
</evidence>
<keyword evidence="2" id="KW-0812">Transmembrane</keyword>
<evidence type="ECO:0000313" key="4">
    <source>
        <dbReference type="Proteomes" id="UP000295388"/>
    </source>
</evidence>
<proteinExistence type="predicted"/>
<accession>A0A4R6K6A4</accession>
<feature type="compositionally biased region" description="Basic and acidic residues" evidence="1">
    <location>
        <begin position="341"/>
        <end position="353"/>
    </location>
</feature>
<keyword evidence="4" id="KW-1185">Reference proteome</keyword>
<dbReference type="Proteomes" id="UP000295388">
    <property type="component" value="Unassembled WGS sequence"/>
</dbReference>
<feature type="region of interest" description="Disordered" evidence="1">
    <location>
        <begin position="338"/>
        <end position="359"/>
    </location>
</feature>
<keyword evidence="2" id="KW-0472">Membrane</keyword>
<evidence type="ECO:0000313" key="3">
    <source>
        <dbReference type="EMBL" id="TDO45009.1"/>
    </source>
</evidence>